<dbReference type="RefSeq" id="WP_395418282.1">
    <property type="nucleotide sequence ID" value="NZ_JBIPKE010000019.1"/>
</dbReference>
<dbReference type="InterPro" id="IPR035396">
    <property type="entry name" value="Bac_rhamnosid6H"/>
</dbReference>
<reference evidence="2 3" key="1">
    <citation type="journal article" date="2013" name="Int. J. Syst. Evol. Microbiol.">
        <title>Marinoscillum luteum sp. nov., isolated from marine sediment.</title>
        <authorList>
            <person name="Cha I.T."/>
            <person name="Park S.J."/>
            <person name="Kim S.J."/>
            <person name="Kim J.G."/>
            <person name="Jung M.Y."/>
            <person name="Shin K.S."/>
            <person name="Kwon K.K."/>
            <person name="Yang S.H."/>
            <person name="Seo Y.S."/>
            <person name="Rhee S.K."/>
        </authorList>
    </citation>
    <scope>NUCLEOTIDE SEQUENCE [LARGE SCALE GENOMIC DNA]</scope>
    <source>
        <strain evidence="2 3">KCTC 23939</strain>
    </source>
</reference>
<accession>A0ABW7NCR0</accession>
<dbReference type="Pfam" id="PF17389">
    <property type="entry name" value="Bac_rhamnosid6H"/>
    <property type="match status" value="1"/>
</dbReference>
<keyword evidence="3" id="KW-1185">Reference proteome</keyword>
<dbReference type="EMBL" id="JBIPKE010000019">
    <property type="protein sequence ID" value="MFH6984860.1"/>
    <property type="molecule type" value="Genomic_DNA"/>
</dbReference>
<feature type="domain" description="Alpha-L-rhamnosidase six-hairpin glycosidase" evidence="1">
    <location>
        <begin position="391"/>
        <end position="509"/>
    </location>
</feature>
<gene>
    <name evidence="2" type="ORF">ACHKAR_15495</name>
</gene>
<dbReference type="Gene3D" id="1.50.10.10">
    <property type="match status" value="1"/>
</dbReference>
<comment type="caution">
    <text evidence="2">The sequence shown here is derived from an EMBL/GenBank/DDBJ whole genome shotgun (WGS) entry which is preliminary data.</text>
</comment>
<evidence type="ECO:0000259" key="1">
    <source>
        <dbReference type="Pfam" id="PF17389"/>
    </source>
</evidence>
<evidence type="ECO:0000313" key="3">
    <source>
        <dbReference type="Proteomes" id="UP001610063"/>
    </source>
</evidence>
<name>A0ABW7NCR0_9BACT</name>
<dbReference type="SUPFAM" id="SSF48208">
    <property type="entry name" value="Six-hairpin glycosidases"/>
    <property type="match status" value="1"/>
</dbReference>
<sequence>MKTIFPTLLILLVGCSSPSPTESFEGILTDLPSMPGKSEYLGTPYVTAGDRLYSVGHQDGSFPDLGWHVTGEMGGIWDHPIKLMDGFILGISAGSMYYCLNDAQEFINFPMANQHRFYPSEAIAVTRTQFVPDQKEGMIIEYVLKNTGDEALNLKVDFTGMVDLRPVWLAERLNQTDGQDLADFDKVNGTWAARDSLNSWHTVFGTDQQVSAWSQPKTECSDDRKGKGIDLTLQSEITIPPGEQKVLKYFISGSYKSQAQALETYKELEQSPNSLLQQKMDRYSKLAKIAKLTIPDQEIEAMYTWTKYNTDWLMRDVANQGRGLSAGIPDYPWWFGTDNTYALQGLLATGAHEEVKATIELILKLSESVKYNGRIMHEASTNGVVFNPGNLNTTPYFIHLLWKYYQWTGDTDMLRKTYPTAQKGLQWLEQEDKDGNGYPDGAGMMEIHGLHSEMIDVMVYTQAAYDAAFKMANALGDSSASKSYQQKAELLSKKINDEWWVPSAGSFADFRATRVETLQLIDAAIVRADTIQKPWAVEELKQLKAQVGRLRDNRVQSQVVHHNWVVNTPMELGIADVDKAEQALETARKYTNPFGMYVTGIDRDENQGKASKWKSFSYVGAVMTLPTGVQAISEARYGHPDASLDYLKKLANGFGYALPGSMYEVSPDYGMIVQAWNIYAVATPIVAHYFGVKPEAYNQTVTFEPHFPTGWDEVKLENILVGDNLISFEKTKSGFTITQTQPEWEILLISPELQKSTLVNGQPAELSSTTHILTGLRNEIIFR</sequence>
<dbReference type="InterPro" id="IPR012341">
    <property type="entry name" value="6hp_glycosidase-like_sf"/>
</dbReference>
<protein>
    <submittedName>
        <fullName evidence="2">Glycogen debranching protein</fullName>
    </submittedName>
</protein>
<proteinExistence type="predicted"/>
<evidence type="ECO:0000313" key="2">
    <source>
        <dbReference type="EMBL" id="MFH6984860.1"/>
    </source>
</evidence>
<dbReference type="InterPro" id="IPR008928">
    <property type="entry name" value="6-hairpin_glycosidase_sf"/>
</dbReference>
<organism evidence="2 3">
    <name type="scientific">Marinoscillum luteum</name>
    <dbReference type="NCBI Taxonomy" id="861051"/>
    <lineage>
        <taxon>Bacteria</taxon>
        <taxon>Pseudomonadati</taxon>
        <taxon>Bacteroidota</taxon>
        <taxon>Cytophagia</taxon>
        <taxon>Cytophagales</taxon>
        <taxon>Reichenbachiellaceae</taxon>
        <taxon>Marinoscillum</taxon>
    </lineage>
</organism>
<dbReference type="Proteomes" id="UP001610063">
    <property type="component" value="Unassembled WGS sequence"/>
</dbReference>
<dbReference type="PROSITE" id="PS51257">
    <property type="entry name" value="PROKAR_LIPOPROTEIN"/>
    <property type="match status" value="1"/>
</dbReference>